<reference evidence="3" key="1">
    <citation type="submission" date="2014-07" db="EMBL/GenBank/DDBJ databases">
        <authorList>
            <person name="Wibberg D."/>
        </authorList>
    </citation>
    <scope>NUCLEOTIDE SEQUENCE [LARGE SCALE GENOMIC DNA]</scope>
    <source>
        <strain evidence="3">DG5</strain>
    </source>
</reference>
<evidence type="ECO:0000256" key="1">
    <source>
        <dbReference type="SAM" id="Phobius"/>
    </source>
</evidence>
<keyword evidence="3" id="KW-1185">Reference proteome</keyword>
<proteinExistence type="predicted"/>
<evidence type="ECO:0000313" key="3">
    <source>
        <dbReference type="Proteomes" id="UP000032431"/>
    </source>
</evidence>
<evidence type="ECO:0000313" key="2">
    <source>
        <dbReference type="EMBL" id="CDZ24366.1"/>
    </source>
</evidence>
<keyword evidence="1" id="KW-1133">Transmembrane helix</keyword>
<dbReference type="Proteomes" id="UP000032431">
    <property type="component" value="Chromosome I"/>
</dbReference>
<protein>
    <submittedName>
        <fullName evidence="2">Putative membrane protein</fullName>
    </submittedName>
</protein>
<keyword evidence="1" id="KW-0472">Membrane</keyword>
<dbReference type="EMBL" id="LM995447">
    <property type="protein sequence ID" value="CDZ24366.1"/>
    <property type="molecule type" value="Genomic_DNA"/>
</dbReference>
<dbReference type="AlphaFoldDB" id="A0A078KL12"/>
<sequence>MNTCSVILITTASFIIAFIGGILFSRSFENKTINAKSLKRVSSGLTFAQALSMAIKPFLPGYADNVIDIVLKFAEEAVKRAEKSYKAAIETNPGADDHRRSEAQKLIIDSLAMNGISITPDVQKLIDAVIPLIVRSLPPTHCRTGSEKR</sequence>
<accession>A0A078KL12</accession>
<feature type="transmembrane region" description="Helical" evidence="1">
    <location>
        <begin position="6"/>
        <end position="24"/>
    </location>
</feature>
<gene>
    <name evidence="2" type="ORF">CCDG5_1252</name>
</gene>
<dbReference type="OrthoDB" id="1869438at2"/>
<organism evidence="2 3">
    <name type="scientific">[Clostridium] cellulosi</name>
    <dbReference type="NCBI Taxonomy" id="29343"/>
    <lineage>
        <taxon>Bacteria</taxon>
        <taxon>Bacillati</taxon>
        <taxon>Bacillota</taxon>
        <taxon>Clostridia</taxon>
        <taxon>Eubacteriales</taxon>
        <taxon>Oscillospiraceae</taxon>
        <taxon>Oscillospiraceae incertae sedis</taxon>
    </lineage>
</organism>
<dbReference type="HOGENOM" id="CLU_1746432_0_0_9"/>
<name>A0A078KL12_9FIRM</name>
<dbReference type="PATRIC" id="fig|29343.3.peg.1318"/>
<keyword evidence="1" id="KW-0812">Transmembrane</keyword>
<dbReference type="KEGG" id="ccel:CCDG5_1252"/>